<gene>
    <name evidence="2" type="ORF">Tcan_14249</name>
</gene>
<feature type="compositionally biased region" description="Polar residues" evidence="1">
    <location>
        <begin position="1"/>
        <end position="18"/>
    </location>
</feature>
<sequence length="533" mass="57405">MDTSNLSMRASSPPTTEAQAALAEAHITPSVPPAFQDSSSASRHSLSPPRQTSAFSPIRAIGNPITATAPSRPQYAPPPSPLDMMLLQMQMAAAAVGLVQSPFSLLPSTSAFGLLAPHLRLQPPVSGFGSLPLTANTSTSLAQLVPNIAVTSQADLKAETSGMNTCGNNLLTGRPSTSLPGSPSKANESSPNPLPRCYSMDKQQKSSLKRPYSDMTVLRSLCNDTDTPDATSMVKKRARDDENEQDRRLLAAEVMTTISLKENHSQNRYQSDDILAAASQHFTNKVNANSCDESLSQPIGIITPTTSSGVTHVPSGDPNSPNRHHPLNHRPPAMEARFLECMAAIALHSNFSLPISTPSDEKEDDSNESQSSDTEKPPSNGEATIETEVETQPPAQPEACATNENEDVVVTCDASDVQEEEDDIVPQEDSKPDHADRTDDLTERLMHKSERKTWPTTAIDEELCKELENYKGTDVPMIHAYVIPSRSDTSSASGDTPDERGESPPFHSVPSLAVPVPILNILLERILHTMLQT</sequence>
<feature type="compositionally biased region" description="Basic and acidic residues" evidence="1">
    <location>
        <begin position="428"/>
        <end position="441"/>
    </location>
</feature>
<feature type="compositionally biased region" description="Low complexity" evidence="1">
    <location>
        <begin position="38"/>
        <end position="47"/>
    </location>
</feature>
<keyword evidence="3" id="KW-1185">Reference proteome</keyword>
<reference evidence="2 3" key="1">
    <citation type="submission" date="2014-11" db="EMBL/GenBank/DDBJ databases">
        <title>Genetic blueprint of the zoonotic pathogen Toxocara canis.</title>
        <authorList>
            <person name="Zhu X.-Q."/>
            <person name="Korhonen P.K."/>
            <person name="Cai H."/>
            <person name="Young N.D."/>
            <person name="Nejsum P."/>
            <person name="von Samson-Himmelstjerna G."/>
            <person name="Boag P.R."/>
            <person name="Tan P."/>
            <person name="Li Q."/>
            <person name="Min J."/>
            <person name="Yang Y."/>
            <person name="Wang X."/>
            <person name="Fang X."/>
            <person name="Hall R.S."/>
            <person name="Hofmann A."/>
            <person name="Sternberg P.W."/>
            <person name="Jex A.R."/>
            <person name="Gasser R.B."/>
        </authorList>
    </citation>
    <scope>NUCLEOTIDE SEQUENCE [LARGE SCALE GENOMIC DNA]</scope>
    <source>
        <strain evidence="2">PN_DK_2014</strain>
    </source>
</reference>
<dbReference type="OrthoDB" id="5852094at2759"/>
<protein>
    <submittedName>
        <fullName evidence="2">Uncharacterized protein</fullName>
    </submittedName>
</protein>
<feature type="region of interest" description="Disordered" evidence="1">
    <location>
        <begin position="223"/>
        <end position="245"/>
    </location>
</feature>
<dbReference type="AlphaFoldDB" id="A0A0B2VN07"/>
<accession>A0A0B2VN07</accession>
<feature type="region of interest" description="Disordered" evidence="1">
    <location>
        <begin position="303"/>
        <end position="330"/>
    </location>
</feature>
<feature type="region of interest" description="Disordered" evidence="1">
    <location>
        <begin position="353"/>
        <end position="441"/>
    </location>
</feature>
<dbReference type="OMA" id="LECMAAI"/>
<name>A0A0B2VN07_TOXCA</name>
<dbReference type="Proteomes" id="UP000031036">
    <property type="component" value="Unassembled WGS sequence"/>
</dbReference>
<evidence type="ECO:0000313" key="2">
    <source>
        <dbReference type="EMBL" id="KHN82953.1"/>
    </source>
</evidence>
<feature type="compositionally biased region" description="Polar residues" evidence="1">
    <location>
        <begin position="165"/>
        <end position="191"/>
    </location>
</feature>
<dbReference type="EMBL" id="JPKZ01001280">
    <property type="protein sequence ID" value="KHN82953.1"/>
    <property type="molecule type" value="Genomic_DNA"/>
</dbReference>
<feature type="region of interest" description="Disordered" evidence="1">
    <location>
        <begin position="484"/>
        <end position="510"/>
    </location>
</feature>
<feature type="region of interest" description="Disordered" evidence="1">
    <location>
        <begin position="1"/>
        <end position="58"/>
    </location>
</feature>
<comment type="caution">
    <text evidence="2">The sequence shown here is derived from an EMBL/GenBank/DDBJ whole genome shotgun (WGS) entry which is preliminary data.</text>
</comment>
<feature type="region of interest" description="Disordered" evidence="1">
    <location>
        <begin position="165"/>
        <end position="210"/>
    </location>
</feature>
<evidence type="ECO:0000256" key="1">
    <source>
        <dbReference type="SAM" id="MobiDB-lite"/>
    </source>
</evidence>
<organism evidence="2 3">
    <name type="scientific">Toxocara canis</name>
    <name type="common">Canine roundworm</name>
    <dbReference type="NCBI Taxonomy" id="6265"/>
    <lineage>
        <taxon>Eukaryota</taxon>
        <taxon>Metazoa</taxon>
        <taxon>Ecdysozoa</taxon>
        <taxon>Nematoda</taxon>
        <taxon>Chromadorea</taxon>
        <taxon>Rhabditida</taxon>
        <taxon>Spirurina</taxon>
        <taxon>Ascaridomorpha</taxon>
        <taxon>Ascaridoidea</taxon>
        <taxon>Toxocaridae</taxon>
        <taxon>Toxocara</taxon>
    </lineage>
</organism>
<feature type="compositionally biased region" description="Acidic residues" evidence="1">
    <location>
        <begin position="416"/>
        <end position="426"/>
    </location>
</feature>
<evidence type="ECO:0000313" key="3">
    <source>
        <dbReference type="Proteomes" id="UP000031036"/>
    </source>
</evidence>
<proteinExistence type="predicted"/>